<dbReference type="GeneID" id="100841067"/>
<dbReference type="Gene3D" id="3.80.10.10">
    <property type="entry name" value="Ribonuclease Inhibitor"/>
    <property type="match status" value="3"/>
</dbReference>
<accession>A0A0Q3H8E4</accession>
<comment type="subcellular location">
    <subcellularLocation>
        <location evidence="1">Cell membrane</location>
        <topology evidence="1">Single-pass membrane protein</topology>
    </subcellularLocation>
    <subcellularLocation>
        <location evidence="2">Membrane</location>
        <topology evidence="2">Single-pass type I membrane protein</topology>
    </subcellularLocation>
</comment>
<dbReference type="Gramene" id="KQJ89618">
    <property type="protein sequence ID" value="KQJ89618"/>
    <property type="gene ID" value="BRADI_4g26795v3"/>
</dbReference>
<dbReference type="InterPro" id="IPR017441">
    <property type="entry name" value="Protein_kinase_ATP_BS"/>
</dbReference>
<reference evidence="24" key="2">
    <citation type="submission" date="2017-06" db="EMBL/GenBank/DDBJ databases">
        <title>WGS assembly of Brachypodium distachyon.</title>
        <authorList>
            <consortium name="The International Brachypodium Initiative"/>
            <person name="Lucas S."/>
            <person name="Harmon-Smith M."/>
            <person name="Lail K."/>
            <person name="Tice H."/>
            <person name="Grimwood J."/>
            <person name="Bruce D."/>
            <person name="Barry K."/>
            <person name="Shu S."/>
            <person name="Lindquist E."/>
            <person name="Wang M."/>
            <person name="Pitluck S."/>
            <person name="Vogel J.P."/>
            <person name="Garvin D.F."/>
            <person name="Mockler T.C."/>
            <person name="Schmutz J."/>
            <person name="Rokhsar D."/>
            <person name="Bevan M.W."/>
        </authorList>
    </citation>
    <scope>NUCLEOTIDE SEQUENCE</scope>
    <source>
        <strain evidence="24">Bd21</strain>
    </source>
</reference>
<dbReference type="Pfam" id="PF23598">
    <property type="entry name" value="LRR_14"/>
    <property type="match status" value="1"/>
</dbReference>
<evidence type="ECO:0000256" key="21">
    <source>
        <dbReference type="PROSITE-ProRule" id="PRU10141"/>
    </source>
</evidence>
<feature type="domain" description="Protein kinase" evidence="23">
    <location>
        <begin position="634"/>
        <end position="909"/>
    </location>
</feature>
<dbReference type="GO" id="GO:0005886">
    <property type="term" value="C:plasma membrane"/>
    <property type="evidence" value="ECO:0000318"/>
    <property type="project" value="GO_Central"/>
</dbReference>
<dbReference type="ExpressionAtlas" id="A0A0Q3H8E4">
    <property type="expression patterns" value="baseline and differential"/>
</dbReference>
<reference evidence="24 25" key="1">
    <citation type="journal article" date="2010" name="Nature">
        <title>Genome sequencing and analysis of the model grass Brachypodium distachyon.</title>
        <authorList>
            <consortium name="International Brachypodium Initiative"/>
        </authorList>
    </citation>
    <scope>NUCLEOTIDE SEQUENCE [LARGE SCALE GENOMIC DNA]</scope>
    <source>
        <strain evidence="24 25">Bd21</strain>
    </source>
</reference>
<keyword evidence="8" id="KW-0808">Transferase</keyword>
<dbReference type="GO" id="GO:0038023">
    <property type="term" value="F:signaling receptor activity"/>
    <property type="evidence" value="ECO:0000318"/>
    <property type="project" value="GO_Central"/>
</dbReference>
<evidence type="ECO:0000313" key="24">
    <source>
        <dbReference type="EMBL" id="KQJ89618.1"/>
    </source>
</evidence>
<dbReference type="InterPro" id="IPR001611">
    <property type="entry name" value="Leu-rich_rpt"/>
</dbReference>
<comment type="catalytic activity">
    <reaction evidence="20">
        <text>L-seryl-[protein] + ATP = O-phospho-L-seryl-[protein] + ADP + H(+)</text>
        <dbReference type="Rhea" id="RHEA:17989"/>
        <dbReference type="Rhea" id="RHEA-COMP:9863"/>
        <dbReference type="Rhea" id="RHEA-COMP:11604"/>
        <dbReference type="ChEBI" id="CHEBI:15378"/>
        <dbReference type="ChEBI" id="CHEBI:29999"/>
        <dbReference type="ChEBI" id="CHEBI:30616"/>
        <dbReference type="ChEBI" id="CHEBI:83421"/>
        <dbReference type="ChEBI" id="CHEBI:456216"/>
        <dbReference type="EC" id="2.7.11.1"/>
    </reaction>
</comment>
<dbReference type="Gene3D" id="1.10.510.10">
    <property type="entry name" value="Transferase(Phosphotransferase) domain 1"/>
    <property type="match status" value="1"/>
</dbReference>
<dbReference type="Pfam" id="PF08263">
    <property type="entry name" value="LRRNT_2"/>
    <property type="match status" value="1"/>
</dbReference>
<evidence type="ECO:0000313" key="26">
    <source>
        <dbReference type="Proteomes" id="UP000008810"/>
    </source>
</evidence>
<dbReference type="RefSeq" id="XP_010237986.1">
    <property type="nucleotide sequence ID" value="XM_010239684.3"/>
</dbReference>
<keyword evidence="15" id="KW-1133">Transmembrane helix</keyword>
<keyword evidence="11" id="KW-0677">Repeat</keyword>
<keyword evidence="26" id="KW-1185">Reference proteome</keyword>
<dbReference type="SUPFAM" id="SSF52058">
    <property type="entry name" value="L domain-like"/>
    <property type="match status" value="2"/>
</dbReference>
<comment type="catalytic activity">
    <reaction evidence="19">
        <text>L-threonyl-[protein] + ATP = O-phospho-L-threonyl-[protein] + ADP + H(+)</text>
        <dbReference type="Rhea" id="RHEA:46608"/>
        <dbReference type="Rhea" id="RHEA-COMP:11060"/>
        <dbReference type="Rhea" id="RHEA-COMP:11605"/>
        <dbReference type="ChEBI" id="CHEBI:15378"/>
        <dbReference type="ChEBI" id="CHEBI:30013"/>
        <dbReference type="ChEBI" id="CHEBI:30616"/>
        <dbReference type="ChEBI" id="CHEBI:61977"/>
        <dbReference type="ChEBI" id="CHEBI:456216"/>
        <dbReference type="EC" id="2.7.11.1"/>
    </reaction>
</comment>
<keyword evidence="17" id="KW-0675">Receptor</keyword>
<dbReference type="GO" id="GO:0005524">
    <property type="term" value="F:ATP binding"/>
    <property type="evidence" value="ECO:0007669"/>
    <property type="project" value="UniProtKB-UniRule"/>
</dbReference>
<dbReference type="STRING" id="15368.A0A0Q3H8E4"/>
<dbReference type="FunFam" id="1.10.510.10:FF:000479">
    <property type="entry name" value="Leucine-rich repeat receptor-like protein kinase"/>
    <property type="match status" value="1"/>
</dbReference>
<dbReference type="PRINTS" id="PR00019">
    <property type="entry name" value="LEURICHRPT"/>
</dbReference>
<dbReference type="Pfam" id="PF00560">
    <property type="entry name" value="LRR_1"/>
    <property type="match status" value="4"/>
</dbReference>
<dbReference type="InterPro" id="IPR055414">
    <property type="entry name" value="LRR_R13L4/SHOC2-like"/>
</dbReference>
<dbReference type="InterPro" id="IPR003591">
    <property type="entry name" value="Leu-rich_rpt_typical-subtyp"/>
</dbReference>
<gene>
    <name evidence="25" type="primary">LOC100841067</name>
    <name evidence="24" type="ORF">BRADI_4g26795v3</name>
</gene>
<keyword evidence="10 22" id="KW-0732">Signal</keyword>
<dbReference type="Pfam" id="PF13855">
    <property type="entry name" value="LRR_8"/>
    <property type="match status" value="1"/>
</dbReference>
<dbReference type="PROSITE" id="PS50011">
    <property type="entry name" value="PROTEIN_KINASE_DOM"/>
    <property type="match status" value="1"/>
</dbReference>
<dbReference type="PROSITE" id="PS00107">
    <property type="entry name" value="PROTEIN_KINASE_ATP"/>
    <property type="match status" value="1"/>
</dbReference>
<sequence>MYTKILAAILLAMVAAAALPVFGKEAAPAIDTGREEAEALLSWKATLSNQSQSFLLSWSNMSSSPCSWHGIQCGMARMITKVSLPGLRLGGLAPLDYFSALRTLTSLDLSRNELTGIIPPSIDRLLGELRVLLLHGNQIRGSIPPALGNLVHLQKLVLSDNMLSGPIPGSFRNLTKLTTLNLHQNQLSGLIPPELGHLASLEELELENNTLTGPIPKTLGNLTRLTSLYLHYNQLSGPIPQEVAKLMNLGELILGSNNLSGTLPSGLCAGGWLQNFTAHDNNLVGPLPTGLLNCKSLFRVRLERNQLEADISEMGVYPDLVYVDVSSNKLFGQLSHHWGDCHKLTMLRVSDNNITGVLPPSIGKLSQLRILDVSSNKLEGRIPLEIGNMTMLFNLSMSENLLEGSIPQEIGSLNNLEYLDLSSNNLSGPIQGSVQHCLKLRFLKLSYNQFNGSIPIELGMLVNLQQLLDLSGNSFTGAIPSLLGGLNMLEALNLSHNSLNGIIPSSFQRMISLLSMDVSYNKLEGKVPQSRLFDEAPIGWFMHNKQLCGATKGLPPCDLTGSGRQEKKSRASLLAIIPATLAFVLIATLVKLQCKKEKFKAEGANEPRQTKLFAVSNFDGGEVYKLIVDATENFSHAHCIGTGANGSVYRAHLQTGEIFAIKRIHMMEDDEQFNREIDALVHIRHRNIVKLLGYCSATHDRFLVYEYMDRGSLAASLKAKNSAVELDWRRRLNIVMDVSRALSYMHHDCFAPMVHRDITSNNILLDLEFRARVSDFGIVKVLAGDSSNCTMLAGTKGYLAPELAYTTRVTEKCDVYSFGVLVLECFMGHHPGDLLSSLLSSGARKSTSLKDLLDTRLPLPESETATEILKFTMVAVQCLAPNPSRRPSMKHAVSVLLSTAPGPCNPDYLDTDIFIPV</sequence>
<dbReference type="InterPro" id="IPR000719">
    <property type="entry name" value="Prot_kinase_dom"/>
</dbReference>
<dbReference type="EC" id="2.7.11.1" evidence="3"/>
<dbReference type="InterPro" id="IPR011009">
    <property type="entry name" value="Kinase-like_dom_sf"/>
</dbReference>
<evidence type="ECO:0000256" key="15">
    <source>
        <dbReference type="ARBA" id="ARBA00022989"/>
    </source>
</evidence>
<dbReference type="InterPro" id="IPR013210">
    <property type="entry name" value="LRR_N_plant-typ"/>
</dbReference>
<evidence type="ECO:0000256" key="4">
    <source>
        <dbReference type="ARBA" id="ARBA00022475"/>
    </source>
</evidence>
<keyword evidence="5" id="KW-0723">Serine/threonine-protein kinase</keyword>
<evidence type="ECO:0000256" key="6">
    <source>
        <dbReference type="ARBA" id="ARBA00022553"/>
    </source>
</evidence>
<keyword evidence="13" id="KW-0418">Kinase</keyword>
<evidence type="ECO:0000256" key="18">
    <source>
        <dbReference type="ARBA" id="ARBA00023180"/>
    </source>
</evidence>
<dbReference type="KEGG" id="bdi:100841067"/>
<dbReference type="EnsemblPlants" id="KQJ89618">
    <property type="protein sequence ID" value="KQJ89618"/>
    <property type="gene ID" value="BRADI_4g26795v3"/>
</dbReference>
<evidence type="ECO:0000256" key="17">
    <source>
        <dbReference type="ARBA" id="ARBA00023170"/>
    </source>
</evidence>
<evidence type="ECO:0000256" key="9">
    <source>
        <dbReference type="ARBA" id="ARBA00022692"/>
    </source>
</evidence>
<evidence type="ECO:0000256" key="10">
    <source>
        <dbReference type="ARBA" id="ARBA00022729"/>
    </source>
</evidence>
<evidence type="ECO:0000256" key="5">
    <source>
        <dbReference type="ARBA" id="ARBA00022527"/>
    </source>
</evidence>
<dbReference type="SMART" id="SM00369">
    <property type="entry name" value="LRR_TYP"/>
    <property type="match status" value="10"/>
</dbReference>
<dbReference type="InterPro" id="IPR051420">
    <property type="entry name" value="Ser_Thr_Kinases_DiverseReg"/>
</dbReference>
<dbReference type="PANTHER" id="PTHR48005:SF90">
    <property type="entry name" value="OS02G0553000 PROTEIN"/>
    <property type="match status" value="1"/>
</dbReference>
<evidence type="ECO:0000256" key="11">
    <source>
        <dbReference type="ARBA" id="ARBA00022737"/>
    </source>
</evidence>
<dbReference type="GO" id="GO:0004674">
    <property type="term" value="F:protein serine/threonine kinase activity"/>
    <property type="evidence" value="ECO:0007669"/>
    <property type="project" value="UniProtKB-KW"/>
</dbReference>
<evidence type="ECO:0000256" key="8">
    <source>
        <dbReference type="ARBA" id="ARBA00022679"/>
    </source>
</evidence>
<dbReference type="FunFam" id="3.30.200.20:FF:000309">
    <property type="entry name" value="Leucine-rich repeat receptor protein kinase MSP1"/>
    <property type="match status" value="1"/>
</dbReference>
<dbReference type="Gene3D" id="3.30.200.20">
    <property type="entry name" value="Phosphorylase Kinase, domain 1"/>
    <property type="match status" value="1"/>
</dbReference>
<evidence type="ECO:0000256" key="3">
    <source>
        <dbReference type="ARBA" id="ARBA00012513"/>
    </source>
</evidence>
<feature type="binding site" evidence="21">
    <location>
        <position position="662"/>
    </location>
    <ligand>
        <name>ATP</name>
        <dbReference type="ChEBI" id="CHEBI:30616"/>
    </ligand>
</feature>
<keyword evidence="18" id="KW-0325">Glycoprotein</keyword>
<dbReference type="FunFam" id="3.80.10.10:FF:000400">
    <property type="entry name" value="Nuclear pore complex protein NUP107"/>
    <property type="match status" value="1"/>
</dbReference>
<evidence type="ECO:0000256" key="16">
    <source>
        <dbReference type="ARBA" id="ARBA00023136"/>
    </source>
</evidence>
<keyword evidence="9" id="KW-0812">Transmembrane</keyword>
<dbReference type="PANTHER" id="PTHR48005">
    <property type="entry name" value="LEUCINE RICH REPEAT KINASE 2"/>
    <property type="match status" value="1"/>
</dbReference>
<name>A0A0Q3H8E4_BRADI</name>
<dbReference type="Pfam" id="PF00069">
    <property type="entry name" value="Pkinase"/>
    <property type="match status" value="1"/>
</dbReference>
<protein>
    <recommendedName>
        <fullName evidence="3">non-specific serine/threonine protein kinase</fullName>
        <ecNumber evidence="3">2.7.11.1</ecNumber>
    </recommendedName>
</protein>
<reference evidence="25" key="3">
    <citation type="submission" date="2018-08" db="UniProtKB">
        <authorList>
            <consortium name="EnsemblPlants"/>
        </authorList>
    </citation>
    <scope>IDENTIFICATION</scope>
    <source>
        <strain evidence="25">cv. Bd21</strain>
    </source>
</reference>
<evidence type="ECO:0000256" key="20">
    <source>
        <dbReference type="ARBA" id="ARBA00048679"/>
    </source>
</evidence>
<dbReference type="AlphaFoldDB" id="A0A0Q3H8E4"/>
<evidence type="ECO:0000313" key="25">
    <source>
        <dbReference type="EnsemblPlants" id="KQJ89618"/>
    </source>
</evidence>
<keyword evidence="16" id="KW-0472">Membrane</keyword>
<evidence type="ECO:0000256" key="13">
    <source>
        <dbReference type="ARBA" id="ARBA00022777"/>
    </source>
</evidence>
<dbReference type="FunFam" id="3.80.10.10:FF:000177">
    <property type="entry name" value="Leucine-rich repeat receptor-like serine/threonine-protein kinase At1g17230"/>
    <property type="match status" value="1"/>
</dbReference>
<organism evidence="24">
    <name type="scientific">Brachypodium distachyon</name>
    <name type="common">Purple false brome</name>
    <name type="synonym">Trachynia distachya</name>
    <dbReference type="NCBI Taxonomy" id="15368"/>
    <lineage>
        <taxon>Eukaryota</taxon>
        <taxon>Viridiplantae</taxon>
        <taxon>Streptophyta</taxon>
        <taxon>Embryophyta</taxon>
        <taxon>Tracheophyta</taxon>
        <taxon>Spermatophyta</taxon>
        <taxon>Magnoliopsida</taxon>
        <taxon>Liliopsida</taxon>
        <taxon>Poales</taxon>
        <taxon>Poaceae</taxon>
        <taxon>BOP clade</taxon>
        <taxon>Pooideae</taxon>
        <taxon>Stipodae</taxon>
        <taxon>Brachypodieae</taxon>
        <taxon>Brachypodium</taxon>
    </lineage>
</organism>
<feature type="signal peptide" evidence="22">
    <location>
        <begin position="1"/>
        <end position="18"/>
    </location>
</feature>
<evidence type="ECO:0000256" key="7">
    <source>
        <dbReference type="ARBA" id="ARBA00022614"/>
    </source>
</evidence>
<evidence type="ECO:0000256" key="14">
    <source>
        <dbReference type="ARBA" id="ARBA00022840"/>
    </source>
</evidence>
<evidence type="ECO:0000256" key="19">
    <source>
        <dbReference type="ARBA" id="ARBA00047899"/>
    </source>
</evidence>
<keyword evidence="14 21" id="KW-0067">ATP-binding</keyword>
<evidence type="ECO:0000259" key="23">
    <source>
        <dbReference type="PROSITE" id="PS50011"/>
    </source>
</evidence>
<proteinExistence type="predicted"/>
<dbReference type="EMBL" id="CM000883">
    <property type="protein sequence ID" value="KQJ89618.1"/>
    <property type="molecule type" value="Genomic_DNA"/>
</dbReference>
<evidence type="ECO:0000256" key="2">
    <source>
        <dbReference type="ARBA" id="ARBA00004479"/>
    </source>
</evidence>
<evidence type="ECO:0000256" key="22">
    <source>
        <dbReference type="SAM" id="SignalP"/>
    </source>
</evidence>
<evidence type="ECO:0000256" key="1">
    <source>
        <dbReference type="ARBA" id="ARBA00004162"/>
    </source>
</evidence>
<keyword evidence="4" id="KW-1003">Cell membrane</keyword>
<keyword evidence="6" id="KW-0597">Phosphoprotein</keyword>
<dbReference type="SUPFAM" id="SSF56112">
    <property type="entry name" value="Protein kinase-like (PK-like)"/>
    <property type="match status" value="1"/>
</dbReference>
<dbReference type="OrthoDB" id="676979at2759"/>
<keyword evidence="7" id="KW-0433">Leucine-rich repeat</keyword>
<dbReference type="GO" id="GO:0009755">
    <property type="term" value="P:hormone-mediated signaling pathway"/>
    <property type="evidence" value="ECO:0000318"/>
    <property type="project" value="GO_Central"/>
</dbReference>
<keyword evidence="12 21" id="KW-0547">Nucleotide-binding</keyword>
<dbReference type="InterPro" id="IPR032675">
    <property type="entry name" value="LRR_dom_sf"/>
</dbReference>
<dbReference type="Proteomes" id="UP000008810">
    <property type="component" value="Chromosome 4"/>
</dbReference>
<dbReference type="InterPro" id="IPR008266">
    <property type="entry name" value="Tyr_kinase_AS"/>
</dbReference>
<feature type="chain" id="PRO_5043129229" description="non-specific serine/threonine protein kinase" evidence="22">
    <location>
        <begin position="19"/>
        <end position="917"/>
    </location>
</feature>
<dbReference type="PROSITE" id="PS00109">
    <property type="entry name" value="PROTEIN_KINASE_TYR"/>
    <property type="match status" value="1"/>
</dbReference>
<evidence type="ECO:0000256" key="12">
    <source>
        <dbReference type="ARBA" id="ARBA00022741"/>
    </source>
</evidence>